<gene>
    <name evidence="7" type="ORF">N825_19140</name>
</gene>
<dbReference type="PANTHER" id="PTHR21716">
    <property type="entry name" value="TRANSMEMBRANE PROTEIN"/>
    <property type="match status" value="1"/>
</dbReference>
<dbReference type="PANTHER" id="PTHR21716:SF62">
    <property type="entry name" value="TRANSPORT PROTEIN YDBI-RELATED"/>
    <property type="match status" value="1"/>
</dbReference>
<dbReference type="GO" id="GO:0016020">
    <property type="term" value="C:membrane"/>
    <property type="evidence" value="ECO:0007669"/>
    <property type="project" value="UniProtKB-SubCell"/>
</dbReference>
<evidence type="ECO:0000256" key="1">
    <source>
        <dbReference type="ARBA" id="ARBA00004141"/>
    </source>
</evidence>
<comment type="caution">
    <text evidence="7">The sequence shown here is derived from an EMBL/GenBank/DDBJ whole genome shotgun (WGS) entry which is preliminary data.</text>
</comment>
<comment type="subcellular location">
    <subcellularLocation>
        <location evidence="1">Membrane</location>
        <topology evidence="1">Multi-pass membrane protein</topology>
    </subcellularLocation>
</comment>
<dbReference type="InterPro" id="IPR002549">
    <property type="entry name" value="AI-2E-like"/>
</dbReference>
<evidence type="ECO:0000256" key="4">
    <source>
        <dbReference type="ARBA" id="ARBA00022989"/>
    </source>
</evidence>
<comment type="similarity">
    <text evidence="2">Belongs to the autoinducer-2 exporter (AI-2E) (TC 2.A.86) family.</text>
</comment>
<dbReference type="AlphaFoldDB" id="W9HDS7"/>
<evidence type="ECO:0000256" key="3">
    <source>
        <dbReference type="ARBA" id="ARBA00022692"/>
    </source>
</evidence>
<feature type="transmembrane region" description="Helical" evidence="6">
    <location>
        <begin position="6"/>
        <end position="27"/>
    </location>
</feature>
<feature type="transmembrane region" description="Helical" evidence="6">
    <location>
        <begin position="39"/>
        <end position="64"/>
    </location>
</feature>
<sequence>MGVTLLAWQIIDVLLLVFGAVLLAVMLRRSADWLADHTPLSAGWALVVVVLGIMILLGLCGWLFGAQISSQVEQLTNVVPEAWGRLKEQLQGSSWGRTALDAITGVDPTNISGGVVREAGSIVMTVIGGLGNVLLLVVGGVYMAAQPQMYRNGIVALVPKDAEGKTLETLDAMGESLGNWLKGQFLAMVMVGAMTSLGLWLIGVPSALALGLLAGLGEFIPLVGAFATAIPALLAASTGGMSMVIYTLVLYIVIQQIEGNVILPLVERKMVSLAPALALFAVVASGLLFGILGIIFATPLTVVACVAVQKLYVEGALGKSGEKSGDDD</sequence>
<dbReference type="EMBL" id="AVFL01000002">
    <property type="protein sequence ID" value="EWY42048.1"/>
    <property type="molecule type" value="Genomic_DNA"/>
</dbReference>
<keyword evidence="3 6" id="KW-0812">Transmembrane</keyword>
<evidence type="ECO:0000256" key="5">
    <source>
        <dbReference type="ARBA" id="ARBA00023136"/>
    </source>
</evidence>
<name>W9HDS7_9PROT</name>
<evidence type="ECO:0000313" key="8">
    <source>
        <dbReference type="Proteomes" id="UP000019486"/>
    </source>
</evidence>
<evidence type="ECO:0000313" key="7">
    <source>
        <dbReference type="EMBL" id="EWY42048.1"/>
    </source>
</evidence>
<keyword evidence="4 6" id="KW-1133">Transmembrane helix</keyword>
<evidence type="ECO:0008006" key="9">
    <source>
        <dbReference type="Google" id="ProtNLM"/>
    </source>
</evidence>
<dbReference type="Pfam" id="PF01594">
    <property type="entry name" value="AI-2E_transport"/>
    <property type="match status" value="1"/>
</dbReference>
<organism evidence="7 8">
    <name type="scientific">Skermanella stibiiresistens SB22</name>
    <dbReference type="NCBI Taxonomy" id="1385369"/>
    <lineage>
        <taxon>Bacteria</taxon>
        <taxon>Pseudomonadati</taxon>
        <taxon>Pseudomonadota</taxon>
        <taxon>Alphaproteobacteria</taxon>
        <taxon>Rhodospirillales</taxon>
        <taxon>Azospirillaceae</taxon>
        <taxon>Skermanella</taxon>
    </lineage>
</organism>
<feature type="transmembrane region" description="Helical" evidence="6">
    <location>
        <begin position="185"/>
        <end position="213"/>
    </location>
</feature>
<feature type="transmembrane region" description="Helical" evidence="6">
    <location>
        <begin position="122"/>
        <end position="145"/>
    </location>
</feature>
<keyword evidence="5 6" id="KW-0472">Membrane</keyword>
<dbReference type="STRING" id="1385369.N825_19140"/>
<dbReference type="Proteomes" id="UP000019486">
    <property type="component" value="Unassembled WGS sequence"/>
</dbReference>
<accession>W9HDS7</accession>
<keyword evidence="8" id="KW-1185">Reference proteome</keyword>
<evidence type="ECO:0000256" key="2">
    <source>
        <dbReference type="ARBA" id="ARBA00009773"/>
    </source>
</evidence>
<feature type="transmembrane region" description="Helical" evidence="6">
    <location>
        <begin position="219"/>
        <end position="252"/>
    </location>
</feature>
<reference evidence="7 8" key="1">
    <citation type="submission" date="2013-08" db="EMBL/GenBank/DDBJ databases">
        <title>The genome sequence of Skermanella stibiiresistens.</title>
        <authorList>
            <person name="Zhu W."/>
            <person name="Wang G."/>
        </authorList>
    </citation>
    <scope>NUCLEOTIDE SEQUENCE [LARGE SCALE GENOMIC DNA]</scope>
    <source>
        <strain evidence="7 8">SB22</strain>
    </source>
</reference>
<feature type="transmembrane region" description="Helical" evidence="6">
    <location>
        <begin position="273"/>
        <end position="297"/>
    </location>
</feature>
<dbReference type="GO" id="GO:0055085">
    <property type="term" value="P:transmembrane transport"/>
    <property type="evidence" value="ECO:0007669"/>
    <property type="project" value="TreeGrafter"/>
</dbReference>
<proteinExistence type="inferred from homology"/>
<protein>
    <recommendedName>
        <fullName evidence="9">Permease</fullName>
    </recommendedName>
</protein>
<evidence type="ECO:0000256" key="6">
    <source>
        <dbReference type="SAM" id="Phobius"/>
    </source>
</evidence>